<reference evidence="2 3" key="1">
    <citation type="submission" date="2023-02" db="EMBL/GenBank/DDBJ databases">
        <title>Encephalitozoon hellem ATCC 50451 complete genome.</title>
        <authorList>
            <person name="Mascarenhas dos Santos A.C."/>
            <person name="Julian A.T."/>
            <person name="Pombert J.-F."/>
        </authorList>
    </citation>
    <scope>NUCLEOTIDE SEQUENCE [LARGE SCALE GENOMIC DNA]</scope>
    <source>
        <strain evidence="2 3">ATCC 50451</strain>
    </source>
</reference>
<evidence type="ECO:0000256" key="1">
    <source>
        <dbReference type="SAM" id="MobiDB-lite"/>
    </source>
</evidence>
<dbReference type="EMBL" id="CP119067">
    <property type="protein sequence ID" value="WEL38808.1"/>
    <property type="molecule type" value="Genomic_DNA"/>
</dbReference>
<keyword evidence="3" id="KW-1185">Reference proteome</keyword>
<sequence length="160" mass="18952">MGCTPMCDGSENTHSVGMKRFSQNQTSTLPSGCREEYKKVVYVSHPTVLDKQIKYRLCYTKSSGHEPEDNEVLRIEISHDLENLAHYIRKILDYHRFKKLKIYVKYSEFLKLHKEIEKVNNDLFTCNYSFKFSFIPSSYKEEEYVLLYEIEGIKRGEHYG</sequence>
<protein>
    <submittedName>
        <fullName evidence="2">Uncharacterized protein</fullName>
    </submittedName>
</protein>
<dbReference type="Proteomes" id="UP001217963">
    <property type="component" value="Chromosome VI"/>
</dbReference>
<evidence type="ECO:0000313" key="3">
    <source>
        <dbReference type="Proteomes" id="UP001217963"/>
    </source>
</evidence>
<evidence type="ECO:0000313" key="2">
    <source>
        <dbReference type="EMBL" id="WEL38808.1"/>
    </source>
</evidence>
<organism evidence="2 3">
    <name type="scientific">Encephalitozoon hellem</name>
    <name type="common">Microsporidian parasite</name>
    <dbReference type="NCBI Taxonomy" id="27973"/>
    <lineage>
        <taxon>Eukaryota</taxon>
        <taxon>Fungi</taxon>
        <taxon>Fungi incertae sedis</taxon>
        <taxon>Microsporidia</taxon>
        <taxon>Unikaryonidae</taxon>
        <taxon>Encephalitozoon</taxon>
    </lineage>
</organism>
<feature type="compositionally biased region" description="Polar residues" evidence="1">
    <location>
        <begin position="10"/>
        <end position="29"/>
    </location>
</feature>
<name>A0ABY8CIR8_ENCHE</name>
<accession>A0ABY8CIR8</accession>
<gene>
    <name evidence="2" type="ORF">PFJ87_06g00740</name>
</gene>
<proteinExistence type="predicted"/>
<feature type="region of interest" description="Disordered" evidence="1">
    <location>
        <begin position="1"/>
        <end position="29"/>
    </location>
</feature>